<accession>M7NPB2</accession>
<dbReference type="Proteomes" id="UP000011910">
    <property type="component" value="Unassembled WGS sequence"/>
</dbReference>
<comment type="caution">
    <text evidence="11">The sequence shown here is derived from an EMBL/GenBank/DDBJ whole genome shotgun (WGS) entry which is preliminary data.</text>
</comment>
<name>M7NPB2_9BACT</name>
<evidence type="ECO:0000313" key="12">
    <source>
        <dbReference type="Proteomes" id="UP000011910"/>
    </source>
</evidence>
<gene>
    <name evidence="11" type="primary">nhaC</name>
    <name evidence="11" type="ORF">ADICEAN_01246</name>
</gene>
<evidence type="ECO:0000256" key="4">
    <source>
        <dbReference type="ARBA" id="ARBA00022475"/>
    </source>
</evidence>
<feature type="domain" description="Na+/H+ antiporter NhaC-like C-terminal" evidence="10">
    <location>
        <begin position="15"/>
        <end position="168"/>
    </location>
</feature>
<keyword evidence="12" id="KW-1185">Reference proteome</keyword>
<feature type="transmembrane region" description="Helical" evidence="9">
    <location>
        <begin position="59"/>
        <end position="82"/>
    </location>
</feature>
<feature type="transmembrane region" description="Helical" evidence="9">
    <location>
        <begin position="147"/>
        <end position="167"/>
    </location>
</feature>
<comment type="subcellular location">
    <subcellularLocation>
        <location evidence="1">Cell membrane</location>
        <topology evidence="1">Multi-pass membrane protein</topology>
    </subcellularLocation>
</comment>
<reference evidence="11 12" key="1">
    <citation type="journal article" date="2013" name="Genome Announc.">
        <title>Draft Genome Sequence of Cesiribacter andamanensis Strain AMV16T, Isolated from a Soil Sample from a Mud Volcano in the Andaman Islands, India.</title>
        <authorList>
            <person name="Shivaji S."/>
            <person name="Ara S."/>
            <person name="Begum Z."/>
            <person name="Srinivas T.N."/>
            <person name="Singh A."/>
            <person name="Kumar Pinnaka A."/>
        </authorList>
    </citation>
    <scope>NUCLEOTIDE SEQUENCE [LARGE SCALE GENOMIC DNA]</scope>
    <source>
        <strain evidence="11 12">AMV16</strain>
    </source>
</reference>
<keyword evidence="2" id="KW-0813">Transport</keyword>
<evidence type="ECO:0000256" key="9">
    <source>
        <dbReference type="SAM" id="Phobius"/>
    </source>
</evidence>
<feature type="transmembrane region" description="Helical" evidence="9">
    <location>
        <begin position="32"/>
        <end position="52"/>
    </location>
</feature>
<keyword evidence="6 9" id="KW-1133">Transmembrane helix</keyword>
<dbReference type="PANTHER" id="PTHR33451">
    <property type="entry name" value="MALATE-2H(+)/NA(+)-LACTATE ANTIPORTER"/>
    <property type="match status" value="1"/>
</dbReference>
<dbReference type="InterPro" id="IPR052180">
    <property type="entry name" value="NhaC_Na-H+_Antiporter"/>
</dbReference>
<keyword evidence="5 9" id="KW-0812">Transmembrane</keyword>
<evidence type="ECO:0000256" key="3">
    <source>
        <dbReference type="ARBA" id="ARBA00022449"/>
    </source>
</evidence>
<keyword evidence="4" id="KW-1003">Cell membrane</keyword>
<keyword evidence="3" id="KW-0050">Antiport</keyword>
<sequence>MKAMYSDISIPSDNAVVNDLLSTGGMSGMLNTIWLIVCAMVFGGVMESVGLLQRITEGVIHWATSTGSLIASTAATCIFFNLTASDQYLAIVVPGRMYADTYRKRGLAPENLSRTLEDSGTVTSVLVPWNTCGATQATVLGVATLTYLPYCFFNLISPLMTITYGYLNIKITRIKNQTAEKTDTLVNV</sequence>
<comment type="similarity">
    <text evidence="8">Belongs to the NhaC Na(+)/H(+) (TC 2.A.35) antiporter family.</text>
</comment>
<evidence type="ECO:0000256" key="5">
    <source>
        <dbReference type="ARBA" id="ARBA00022692"/>
    </source>
</evidence>
<organism evidence="11 12">
    <name type="scientific">Cesiribacter andamanensis AMV16</name>
    <dbReference type="NCBI Taxonomy" id="1279009"/>
    <lineage>
        <taxon>Bacteria</taxon>
        <taxon>Pseudomonadati</taxon>
        <taxon>Bacteroidota</taxon>
        <taxon>Cytophagia</taxon>
        <taxon>Cytophagales</taxon>
        <taxon>Cesiribacteraceae</taxon>
        <taxon>Cesiribacter</taxon>
    </lineage>
</organism>
<evidence type="ECO:0000259" key="10">
    <source>
        <dbReference type="Pfam" id="PF03553"/>
    </source>
</evidence>
<dbReference type="GO" id="GO:0005886">
    <property type="term" value="C:plasma membrane"/>
    <property type="evidence" value="ECO:0007669"/>
    <property type="project" value="UniProtKB-SubCell"/>
</dbReference>
<proteinExistence type="inferred from homology"/>
<protein>
    <submittedName>
        <fullName evidence="11">Sodium/proton antiporter</fullName>
    </submittedName>
</protein>
<evidence type="ECO:0000256" key="6">
    <source>
        <dbReference type="ARBA" id="ARBA00022989"/>
    </source>
</evidence>
<dbReference type="EMBL" id="AODQ01000022">
    <property type="protein sequence ID" value="EMR03565.1"/>
    <property type="molecule type" value="Genomic_DNA"/>
</dbReference>
<evidence type="ECO:0000256" key="2">
    <source>
        <dbReference type="ARBA" id="ARBA00022448"/>
    </source>
</evidence>
<evidence type="ECO:0000256" key="7">
    <source>
        <dbReference type="ARBA" id="ARBA00023136"/>
    </source>
</evidence>
<dbReference type="Pfam" id="PF03553">
    <property type="entry name" value="Na_H_antiporter"/>
    <property type="match status" value="1"/>
</dbReference>
<dbReference type="PANTHER" id="PTHR33451:SF3">
    <property type="entry name" value="MALATE-2H(+)_NA(+)-LACTATE ANTIPORTER"/>
    <property type="match status" value="1"/>
</dbReference>
<evidence type="ECO:0000256" key="8">
    <source>
        <dbReference type="ARBA" id="ARBA00038435"/>
    </source>
</evidence>
<dbReference type="InterPro" id="IPR018461">
    <property type="entry name" value="Na/H_Antiport_NhaC-like_C"/>
</dbReference>
<dbReference type="GO" id="GO:0015297">
    <property type="term" value="F:antiporter activity"/>
    <property type="evidence" value="ECO:0007669"/>
    <property type="project" value="UniProtKB-KW"/>
</dbReference>
<evidence type="ECO:0000256" key="1">
    <source>
        <dbReference type="ARBA" id="ARBA00004651"/>
    </source>
</evidence>
<dbReference type="eggNOG" id="COG1757">
    <property type="taxonomic scope" value="Bacteria"/>
</dbReference>
<evidence type="ECO:0000313" key="11">
    <source>
        <dbReference type="EMBL" id="EMR03565.1"/>
    </source>
</evidence>
<dbReference type="PATRIC" id="fig|1279009.4.peg.1260"/>
<dbReference type="AlphaFoldDB" id="M7NPB2"/>
<dbReference type="STRING" id="1279009.ADICEAN_01246"/>
<keyword evidence="7 9" id="KW-0472">Membrane</keyword>